<comment type="similarity">
    <text evidence="1">Belongs to the NmrA-type oxidoreductase family.</text>
</comment>
<reference evidence="5 6" key="1">
    <citation type="journal article" date="2023" name="Commun. Biol.">
        <title>Reorganization of the ancestral sex-determining regions during the evolution of trioecy in Pleodorina starrii.</title>
        <authorList>
            <person name="Takahashi K."/>
            <person name="Suzuki S."/>
            <person name="Kawai-Toyooka H."/>
            <person name="Yamamoto K."/>
            <person name="Hamaji T."/>
            <person name="Ootsuki R."/>
            <person name="Yamaguchi H."/>
            <person name="Kawachi M."/>
            <person name="Higashiyama T."/>
            <person name="Nozaki H."/>
        </authorList>
    </citation>
    <scope>NUCLEOTIDE SEQUENCE [LARGE SCALE GENOMIC DNA]</scope>
    <source>
        <strain evidence="5 6">NIES-4479</strain>
    </source>
</reference>
<dbReference type="PANTHER" id="PTHR42748">
    <property type="entry name" value="NITROGEN METABOLITE REPRESSION PROTEIN NMRA FAMILY MEMBER"/>
    <property type="match status" value="1"/>
</dbReference>
<dbReference type="InterPro" id="IPR036291">
    <property type="entry name" value="NAD(P)-bd_dom_sf"/>
</dbReference>
<proteinExistence type="inferred from homology"/>
<dbReference type="Gene3D" id="3.40.50.720">
    <property type="entry name" value="NAD(P)-binding Rossmann-like Domain"/>
    <property type="match status" value="1"/>
</dbReference>
<dbReference type="AlphaFoldDB" id="A0A9W6BI63"/>
<evidence type="ECO:0000256" key="2">
    <source>
        <dbReference type="ARBA" id="ARBA00022857"/>
    </source>
</evidence>
<feature type="compositionally biased region" description="Low complexity" evidence="3">
    <location>
        <begin position="278"/>
        <end position="287"/>
    </location>
</feature>
<feature type="domain" description="NmrA-like" evidence="4">
    <location>
        <begin position="43"/>
        <end position="240"/>
    </location>
</feature>
<dbReference type="Proteomes" id="UP001165080">
    <property type="component" value="Unassembled WGS sequence"/>
</dbReference>
<gene>
    <name evidence="5" type="primary">PLESTBF000326</name>
    <name evidence="5" type="ORF">PLESTB_000648600</name>
</gene>
<name>A0A9W6BI63_9CHLO</name>
<evidence type="ECO:0000259" key="4">
    <source>
        <dbReference type="Pfam" id="PF05368"/>
    </source>
</evidence>
<keyword evidence="2" id="KW-0521">NADP</keyword>
<comment type="caution">
    <text evidence="5">The sequence shown here is derived from an EMBL/GenBank/DDBJ whole genome shotgun (WGS) entry which is preliminary data.</text>
</comment>
<dbReference type="SUPFAM" id="SSF51735">
    <property type="entry name" value="NAD(P)-binding Rossmann-fold domains"/>
    <property type="match status" value="1"/>
</dbReference>
<evidence type="ECO:0000256" key="1">
    <source>
        <dbReference type="ARBA" id="ARBA00006328"/>
    </source>
</evidence>
<keyword evidence="6" id="KW-1185">Reference proteome</keyword>
<feature type="region of interest" description="Disordered" evidence="3">
    <location>
        <begin position="400"/>
        <end position="421"/>
    </location>
</feature>
<sequence length="421" mass="43807">MASVSAGSPRGASRGSVAAAAAAAAAGVEAGGGDDMVEIPADGRILLVGITGVTGRSALQGLLTVAGPGRTAHSLLALTRNPGGAAARALPPGIQAVYGTQVVAGDLDEPYTLGPALRGVTAVYCHALSKDASTADPQELIRARKLAEAAKAAGVRLIMYNSSGGRGCGYGITQMEQKHRIEDVMAAEVPTVALRASMFMEELWKRYTRPGILKGRFIWSTPSDRPVQLVAARDMGLAAGCLISGVGQQSAAALATTSGGSRISVPWDQGAPGREAATTTTKQQQQQSGRRLRLRAIELSGDELSPAQMCEVFAKVQGQPVRHHRAPAWPFWFLARDVFRISRFLTERGFTGDVAACRAQFPGMLTFEDFLRATRWAEHSRSYEDGIAFAEGTTEAAAASTTTTAAATTAAAGSGGGQPRG</sequence>
<dbReference type="InterPro" id="IPR008030">
    <property type="entry name" value="NmrA-like"/>
</dbReference>
<dbReference type="PANTHER" id="PTHR42748:SF32">
    <property type="entry name" value="NMRA-LIKE DOMAIN-CONTAINING PROTEIN"/>
    <property type="match status" value="1"/>
</dbReference>
<dbReference type="Pfam" id="PF05368">
    <property type="entry name" value="NmrA"/>
    <property type="match status" value="1"/>
</dbReference>
<feature type="region of interest" description="Disordered" evidence="3">
    <location>
        <begin position="263"/>
        <end position="290"/>
    </location>
</feature>
<dbReference type="EMBL" id="BRXU01000006">
    <property type="protein sequence ID" value="GLC52607.1"/>
    <property type="molecule type" value="Genomic_DNA"/>
</dbReference>
<protein>
    <recommendedName>
        <fullName evidence="4">NmrA-like domain-containing protein</fullName>
    </recommendedName>
</protein>
<feature type="compositionally biased region" description="Low complexity" evidence="3">
    <location>
        <begin position="400"/>
        <end position="412"/>
    </location>
</feature>
<evidence type="ECO:0000313" key="6">
    <source>
        <dbReference type="Proteomes" id="UP001165080"/>
    </source>
</evidence>
<organism evidence="5 6">
    <name type="scientific">Pleodorina starrii</name>
    <dbReference type="NCBI Taxonomy" id="330485"/>
    <lineage>
        <taxon>Eukaryota</taxon>
        <taxon>Viridiplantae</taxon>
        <taxon>Chlorophyta</taxon>
        <taxon>core chlorophytes</taxon>
        <taxon>Chlorophyceae</taxon>
        <taxon>CS clade</taxon>
        <taxon>Chlamydomonadales</taxon>
        <taxon>Volvocaceae</taxon>
        <taxon>Pleodorina</taxon>
    </lineage>
</organism>
<evidence type="ECO:0000313" key="5">
    <source>
        <dbReference type="EMBL" id="GLC52607.1"/>
    </source>
</evidence>
<accession>A0A9W6BI63</accession>
<dbReference type="InterPro" id="IPR051164">
    <property type="entry name" value="NmrA-like_oxidored"/>
</dbReference>
<evidence type="ECO:0000256" key="3">
    <source>
        <dbReference type="SAM" id="MobiDB-lite"/>
    </source>
</evidence>